<dbReference type="Proteomes" id="UP000715441">
    <property type="component" value="Unassembled WGS sequence"/>
</dbReference>
<evidence type="ECO:0000259" key="3">
    <source>
        <dbReference type="Pfam" id="PF02470"/>
    </source>
</evidence>
<dbReference type="Pfam" id="PF02470">
    <property type="entry name" value="MlaD"/>
    <property type="match status" value="1"/>
</dbReference>
<evidence type="ECO:0000256" key="1">
    <source>
        <dbReference type="SAM" id="MobiDB-lite"/>
    </source>
</evidence>
<dbReference type="InterPro" id="IPR003399">
    <property type="entry name" value="Mce/MlaD"/>
</dbReference>
<organism evidence="4 5">
    <name type="scientific">Amycolatopsis acididurans</name>
    <dbReference type="NCBI Taxonomy" id="2724524"/>
    <lineage>
        <taxon>Bacteria</taxon>
        <taxon>Bacillati</taxon>
        <taxon>Actinomycetota</taxon>
        <taxon>Actinomycetes</taxon>
        <taxon>Pseudonocardiales</taxon>
        <taxon>Pseudonocardiaceae</taxon>
        <taxon>Amycolatopsis</taxon>
    </lineage>
</organism>
<reference evidence="4 5" key="1">
    <citation type="submission" date="2020-04" db="EMBL/GenBank/DDBJ databases">
        <title>Novel species.</title>
        <authorList>
            <person name="Teo W.F.A."/>
            <person name="Lipun K."/>
            <person name="Srisuk N."/>
            <person name="Duangmal K."/>
        </authorList>
    </citation>
    <scope>NUCLEOTIDE SEQUENCE [LARGE SCALE GENOMIC DNA]</scope>
    <source>
        <strain evidence="4 5">K13G38</strain>
    </source>
</reference>
<protein>
    <submittedName>
        <fullName evidence="4">MCE family protein</fullName>
    </submittedName>
</protein>
<evidence type="ECO:0000313" key="4">
    <source>
        <dbReference type="EMBL" id="NKQ53216.1"/>
    </source>
</evidence>
<keyword evidence="2" id="KW-0812">Transmembrane</keyword>
<comment type="caution">
    <text evidence="4">The sequence shown here is derived from an EMBL/GenBank/DDBJ whole genome shotgun (WGS) entry which is preliminary data.</text>
</comment>
<feature type="transmembrane region" description="Helical" evidence="2">
    <location>
        <begin position="12"/>
        <end position="31"/>
    </location>
</feature>
<name>A0ABX1J1D7_9PSEU</name>
<keyword evidence="2" id="KW-0472">Membrane</keyword>
<evidence type="ECO:0000313" key="5">
    <source>
        <dbReference type="Proteomes" id="UP000715441"/>
    </source>
</evidence>
<proteinExistence type="predicted"/>
<dbReference type="PANTHER" id="PTHR33371:SF4">
    <property type="entry name" value="INTERMEMBRANE PHOSPHOLIPID TRANSPORT SYSTEM BINDING PROTEIN MLAD"/>
    <property type="match status" value="1"/>
</dbReference>
<sequence length="428" mass="44738">MAAARVHPRIARRFLVGIAAVVVAGGIVYYSTLANSTGGLPGSDHTYVQAVFGDVGTLQVNDEVRENSVRVGQISAIKVDNGRALVTMQLDGKVPVYGDAQASVWDQSALAVKFVELDPGKAGAGPLGDRPIPQEHTNNSVSLDQVFDVFDPPTRTGLQTAVQQLGLGTAGHGGDLNALLHVAPKLVPDAQEVAGTLASPQANLPALLASADRLAGRFQGQQDEITSLINQARDTFDAIDVDQAKPLTQTLHQLPQTLLDAQSAFDHLNQPLNDASAAMTTLRPGGIALGASADDLRGFLREAVTPLNKVPGVAGQAQPAVDALTTTFADARPVVPDLAEGLASARPLLTTLAPFTNDIQQFFASKSLLSNHVGDDHMLRIAVVLPYPESELAEVAPTLTRDPYPAPGQARQDKSGASMPLGLIGGGR</sequence>
<accession>A0ABX1J1D7</accession>
<dbReference type="RefSeq" id="WP_168513908.1">
    <property type="nucleotide sequence ID" value="NZ_JAAXLS010000004.1"/>
</dbReference>
<feature type="domain" description="Mce/MlaD" evidence="3">
    <location>
        <begin position="46"/>
        <end position="120"/>
    </location>
</feature>
<keyword evidence="2" id="KW-1133">Transmembrane helix</keyword>
<evidence type="ECO:0000256" key="2">
    <source>
        <dbReference type="SAM" id="Phobius"/>
    </source>
</evidence>
<gene>
    <name evidence="4" type="ORF">HFP15_10010</name>
</gene>
<dbReference type="PANTHER" id="PTHR33371">
    <property type="entry name" value="INTERMEMBRANE PHOSPHOLIPID TRANSPORT SYSTEM BINDING PROTEIN MLAD-RELATED"/>
    <property type="match status" value="1"/>
</dbReference>
<dbReference type="EMBL" id="JAAXLS010000004">
    <property type="protein sequence ID" value="NKQ53216.1"/>
    <property type="molecule type" value="Genomic_DNA"/>
</dbReference>
<keyword evidence="5" id="KW-1185">Reference proteome</keyword>
<feature type="region of interest" description="Disordered" evidence="1">
    <location>
        <begin position="399"/>
        <end position="428"/>
    </location>
</feature>
<dbReference type="InterPro" id="IPR052336">
    <property type="entry name" value="MlaD_Phospholipid_Transporter"/>
</dbReference>